<keyword evidence="6" id="KW-1185">Reference proteome</keyword>
<name>A0A8J3G0D8_9BURK</name>
<dbReference type="AlphaFoldDB" id="A0A8J3G0D8"/>
<dbReference type="SUPFAM" id="SSF52833">
    <property type="entry name" value="Thioredoxin-like"/>
    <property type="match status" value="1"/>
</dbReference>
<evidence type="ECO:0000256" key="2">
    <source>
        <dbReference type="ARBA" id="ARBA00023284"/>
    </source>
</evidence>
<dbReference type="Gene3D" id="3.40.30.10">
    <property type="entry name" value="Glutaredoxin"/>
    <property type="match status" value="1"/>
</dbReference>
<gene>
    <name evidence="5" type="ORF">GCM10009007_12010</name>
</gene>
<dbReference type="EMBL" id="BMZG01000005">
    <property type="protein sequence ID" value="GHA72600.1"/>
    <property type="molecule type" value="Genomic_DNA"/>
</dbReference>
<protein>
    <recommendedName>
        <fullName evidence="4">Redoxin domain-containing protein</fullName>
    </recommendedName>
</protein>
<organism evidence="5 6">
    <name type="scientific">Formosimonas limnophila</name>
    <dbReference type="NCBI Taxonomy" id="1384487"/>
    <lineage>
        <taxon>Bacteria</taxon>
        <taxon>Pseudomonadati</taxon>
        <taxon>Pseudomonadota</taxon>
        <taxon>Betaproteobacteria</taxon>
        <taxon>Burkholderiales</taxon>
        <taxon>Burkholderiaceae</taxon>
        <taxon>Formosimonas</taxon>
    </lineage>
</organism>
<dbReference type="InterPro" id="IPR050455">
    <property type="entry name" value="Tpx_Peroxidase_subfamily"/>
</dbReference>
<sequence length="177" mass="19644">MTGTHEQNRPNVGDPAPDFTLENGRRLSDLKGKTVLITFYPAAFSGIIPTADPISNEAAKTALETKQRSMMMCSMQLTSLDETPSTSTHTIAPTIVKLAISSAAPKLLNEWKNLLKTHDIDYSISQRYGSYDAAQGYNKRAVFIIDKKGKVAFVDDDYTMDDTEKIKQVLRTIDKQP</sequence>
<evidence type="ECO:0000313" key="5">
    <source>
        <dbReference type="EMBL" id="GHA72600.1"/>
    </source>
</evidence>
<dbReference type="Proteomes" id="UP000614287">
    <property type="component" value="Unassembled WGS sequence"/>
</dbReference>
<reference evidence="5" key="1">
    <citation type="journal article" date="2014" name="Int. J. Syst. Evol. Microbiol.">
        <title>Complete genome sequence of Corynebacterium casei LMG S-19264T (=DSM 44701T), isolated from a smear-ripened cheese.</title>
        <authorList>
            <consortium name="US DOE Joint Genome Institute (JGI-PGF)"/>
            <person name="Walter F."/>
            <person name="Albersmeier A."/>
            <person name="Kalinowski J."/>
            <person name="Ruckert C."/>
        </authorList>
    </citation>
    <scope>NUCLEOTIDE SEQUENCE</scope>
    <source>
        <strain evidence="5">KCTC 32501</strain>
    </source>
</reference>
<dbReference type="Pfam" id="PF08534">
    <property type="entry name" value="Redoxin"/>
    <property type="match status" value="1"/>
</dbReference>
<keyword evidence="2" id="KW-0676">Redox-active center</keyword>
<keyword evidence="1" id="KW-1015">Disulfide bond</keyword>
<evidence type="ECO:0000256" key="1">
    <source>
        <dbReference type="ARBA" id="ARBA00023157"/>
    </source>
</evidence>
<dbReference type="InterPro" id="IPR036249">
    <property type="entry name" value="Thioredoxin-like_sf"/>
</dbReference>
<accession>A0A8J3G0D8</accession>
<feature type="region of interest" description="Disordered" evidence="3">
    <location>
        <begin position="1"/>
        <end position="20"/>
    </location>
</feature>
<dbReference type="RefSeq" id="WP_189493015.1">
    <property type="nucleotide sequence ID" value="NZ_BMZG01000005.1"/>
</dbReference>
<dbReference type="PANTHER" id="PTHR43110">
    <property type="entry name" value="THIOL PEROXIDASE"/>
    <property type="match status" value="1"/>
</dbReference>
<dbReference type="InterPro" id="IPR013740">
    <property type="entry name" value="Redoxin"/>
</dbReference>
<evidence type="ECO:0000256" key="3">
    <source>
        <dbReference type="SAM" id="MobiDB-lite"/>
    </source>
</evidence>
<dbReference type="PANTHER" id="PTHR43110:SF1">
    <property type="entry name" value="THIOL PEROXIDASE"/>
    <property type="match status" value="1"/>
</dbReference>
<feature type="domain" description="Redoxin" evidence="4">
    <location>
        <begin position="12"/>
        <end position="159"/>
    </location>
</feature>
<evidence type="ECO:0000313" key="6">
    <source>
        <dbReference type="Proteomes" id="UP000614287"/>
    </source>
</evidence>
<dbReference type="GO" id="GO:0016491">
    <property type="term" value="F:oxidoreductase activity"/>
    <property type="evidence" value="ECO:0007669"/>
    <property type="project" value="InterPro"/>
</dbReference>
<evidence type="ECO:0000259" key="4">
    <source>
        <dbReference type="Pfam" id="PF08534"/>
    </source>
</evidence>
<reference evidence="5" key="2">
    <citation type="submission" date="2020-09" db="EMBL/GenBank/DDBJ databases">
        <authorList>
            <person name="Sun Q."/>
            <person name="Kim S."/>
        </authorList>
    </citation>
    <scope>NUCLEOTIDE SEQUENCE</scope>
    <source>
        <strain evidence="5">KCTC 32501</strain>
    </source>
</reference>
<proteinExistence type="predicted"/>
<comment type="caution">
    <text evidence="5">The sequence shown here is derived from an EMBL/GenBank/DDBJ whole genome shotgun (WGS) entry which is preliminary data.</text>
</comment>